<dbReference type="PROSITE" id="PS51257">
    <property type="entry name" value="PROKAR_LIPOPROTEIN"/>
    <property type="match status" value="1"/>
</dbReference>
<name>A0A9X3N171_9ACTN</name>
<dbReference type="NCBIfam" id="TIGR02122">
    <property type="entry name" value="TRAP_TAXI"/>
    <property type="match status" value="1"/>
</dbReference>
<dbReference type="EMBL" id="JAPDOD010000042">
    <property type="protein sequence ID" value="MDA0165110.1"/>
    <property type="molecule type" value="Genomic_DNA"/>
</dbReference>
<comment type="caution">
    <text evidence="2">The sequence shown here is derived from an EMBL/GenBank/DDBJ whole genome shotgun (WGS) entry which is preliminary data.</text>
</comment>
<evidence type="ECO:0000313" key="3">
    <source>
        <dbReference type="Proteomes" id="UP001149140"/>
    </source>
</evidence>
<organism evidence="2 3">
    <name type="scientific">Solirubrobacter ginsenosidimutans</name>
    <dbReference type="NCBI Taxonomy" id="490573"/>
    <lineage>
        <taxon>Bacteria</taxon>
        <taxon>Bacillati</taxon>
        <taxon>Actinomycetota</taxon>
        <taxon>Thermoleophilia</taxon>
        <taxon>Solirubrobacterales</taxon>
        <taxon>Solirubrobacteraceae</taxon>
        <taxon>Solirubrobacter</taxon>
    </lineage>
</organism>
<dbReference type="Proteomes" id="UP001149140">
    <property type="component" value="Unassembled WGS sequence"/>
</dbReference>
<dbReference type="AlphaFoldDB" id="A0A9X3N171"/>
<feature type="signal peptide" evidence="1">
    <location>
        <begin position="1"/>
        <end position="25"/>
    </location>
</feature>
<reference evidence="2" key="1">
    <citation type="submission" date="2022-10" db="EMBL/GenBank/DDBJ databases">
        <title>The WGS of Solirubrobacter ginsenosidimutans DSM 21036.</title>
        <authorList>
            <person name="Jiang Z."/>
        </authorList>
    </citation>
    <scope>NUCLEOTIDE SEQUENCE</scope>
    <source>
        <strain evidence="2">DSM 21036</strain>
    </source>
</reference>
<evidence type="ECO:0000256" key="1">
    <source>
        <dbReference type="SAM" id="SignalP"/>
    </source>
</evidence>
<keyword evidence="1" id="KW-0732">Signal</keyword>
<accession>A0A9X3N171</accession>
<dbReference type="Gene3D" id="3.40.190.10">
    <property type="entry name" value="Periplasmic binding protein-like II"/>
    <property type="match status" value="2"/>
</dbReference>
<dbReference type="RefSeq" id="WP_270044367.1">
    <property type="nucleotide sequence ID" value="NZ_JAPDOD010000042.1"/>
</dbReference>
<sequence length="314" mass="32523">MLRAVVTGVLAALALAGCVQLTAHGASTPRGRVVIAAGGTTGVYYAYAQALAHELEARAPDLRVDVVATSGSMENLRKVDDGEATLAFTAADAAAVATEGAAPFARRVPITALARVYDDYLHVVVPASSGVRSIAQLSGRTVSIGPSASGTRLIAERLLGEREGKLHDVGLSLDASVAALRDGSIAAFFWSGGLPTPGVEALSREEPVRLLALDRLVDRLQARYGASYRAAAIPSGTYGLARQVSTLAVPNLIVAPAGADAALIRLVVATLFERRAAIARAVPAAVALDRRAAIETAPVPLHAAALRWFRDTKP</sequence>
<dbReference type="Pfam" id="PF16868">
    <property type="entry name" value="NMT1_3"/>
    <property type="match status" value="1"/>
</dbReference>
<dbReference type="InterPro" id="IPR011852">
    <property type="entry name" value="TRAP_TAXI"/>
</dbReference>
<gene>
    <name evidence="2" type="ORF">OM076_32880</name>
</gene>
<proteinExistence type="predicted"/>
<dbReference type="SUPFAM" id="SSF53850">
    <property type="entry name" value="Periplasmic binding protein-like II"/>
    <property type="match status" value="1"/>
</dbReference>
<keyword evidence="3" id="KW-1185">Reference proteome</keyword>
<evidence type="ECO:0000313" key="2">
    <source>
        <dbReference type="EMBL" id="MDA0165110.1"/>
    </source>
</evidence>
<dbReference type="PANTHER" id="PTHR42941:SF1">
    <property type="entry name" value="SLL1037 PROTEIN"/>
    <property type="match status" value="1"/>
</dbReference>
<dbReference type="PANTHER" id="PTHR42941">
    <property type="entry name" value="SLL1037 PROTEIN"/>
    <property type="match status" value="1"/>
</dbReference>
<protein>
    <submittedName>
        <fullName evidence="2">TAXI family TRAP transporter solute-binding subunit</fullName>
    </submittedName>
</protein>
<feature type="chain" id="PRO_5040910823" evidence="1">
    <location>
        <begin position="26"/>
        <end position="314"/>
    </location>
</feature>